<comment type="catalytic activity">
    <reaction evidence="1">
        <text>S-ubiquitinyl-[E2 ubiquitin-conjugating enzyme]-L-cysteine + [acceptor protein]-L-lysine = [E2 ubiquitin-conjugating enzyme]-L-cysteine + N(6)-ubiquitinyl-[acceptor protein]-L-lysine.</text>
        <dbReference type="EC" id="2.3.2.27"/>
    </reaction>
</comment>
<comment type="pathway">
    <text evidence="3">Protein modification; protein ubiquitination.</text>
</comment>
<evidence type="ECO:0000256" key="3">
    <source>
        <dbReference type="ARBA" id="ARBA00004906"/>
    </source>
</evidence>
<feature type="compositionally biased region" description="Acidic residues" evidence="15">
    <location>
        <begin position="165"/>
        <end position="175"/>
    </location>
</feature>
<evidence type="ECO:0000256" key="8">
    <source>
        <dbReference type="ARBA" id="ARBA00022771"/>
    </source>
</evidence>
<evidence type="ECO:0000259" key="17">
    <source>
        <dbReference type="PROSITE" id="PS50089"/>
    </source>
</evidence>
<dbReference type="OMA" id="NRTRSCA"/>
<dbReference type="GO" id="GO:0061630">
    <property type="term" value="F:ubiquitin protein ligase activity"/>
    <property type="evidence" value="ECO:0007669"/>
    <property type="project" value="UniProtKB-EC"/>
</dbReference>
<feature type="domain" description="RING-type" evidence="17">
    <location>
        <begin position="105"/>
        <end position="147"/>
    </location>
</feature>
<keyword evidence="8 14" id="KW-0863">Zinc-finger</keyword>
<dbReference type="GO" id="GO:0016020">
    <property type="term" value="C:membrane"/>
    <property type="evidence" value="ECO:0007669"/>
    <property type="project" value="UniProtKB-SubCell"/>
</dbReference>
<accession>A0A7N0V7W5</accession>
<dbReference type="AlphaFoldDB" id="A0A7N0V7W5"/>
<evidence type="ECO:0000256" key="12">
    <source>
        <dbReference type="ARBA" id="ARBA00023136"/>
    </source>
</evidence>
<dbReference type="PROSITE" id="PS50089">
    <property type="entry name" value="ZF_RING_2"/>
    <property type="match status" value="1"/>
</dbReference>
<keyword evidence="19" id="KW-1185">Reference proteome</keyword>
<dbReference type="Gene3D" id="3.30.40.10">
    <property type="entry name" value="Zinc/RING finger domain, C3HC4 (zinc finger)"/>
    <property type="match status" value="1"/>
</dbReference>
<dbReference type="InterPro" id="IPR053238">
    <property type="entry name" value="RING-H2_zinc_finger"/>
</dbReference>
<evidence type="ECO:0000256" key="7">
    <source>
        <dbReference type="ARBA" id="ARBA00022723"/>
    </source>
</evidence>
<dbReference type="PANTHER" id="PTHR14155">
    <property type="entry name" value="RING FINGER DOMAIN-CONTAINING"/>
    <property type="match status" value="1"/>
</dbReference>
<evidence type="ECO:0000256" key="2">
    <source>
        <dbReference type="ARBA" id="ARBA00004167"/>
    </source>
</evidence>
<dbReference type="PANTHER" id="PTHR14155:SF263">
    <property type="entry name" value="E3 UBIQUITIN-PROTEIN LIGASE ATL6"/>
    <property type="match status" value="1"/>
</dbReference>
<keyword evidence="5" id="KW-0808">Transferase</keyword>
<evidence type="ECO:0000256" key="5">
    <source>
        <dbReference type="ARBA" id="ARBA00022679"/>
    </source>
</evidence>
<evidence type="ECO:0000256" key="10">
    <source>
        <dbReference type="ARBA" id="ARBA00022833"/>
    </source>
</evidence>
<evidence type="ECO:0000256" key="11">
    <source>
        <dbReference type="ARBA" id="ARBA00022989"/>
    </source>
</evidence>
<dbReference type="SUPFAM" id="SSF57850">
    <property type="entry name" value="RING/U-box"/>
    <property type="match status" value="1"/>
</dbReference>
<dbReference type="Gramene" id="Kaladp0167s0003.1.v1.1">
    <property type="protein sequence ID" value="Kaladp0167s0003.1.v1.1.CDS.1"/>
    <property type="gene ID" value="Kaladp0167s0003.v1.1"/>
</dbReference>
<name>A0A7N0V7W5_KALFE</name>
<dbReference type="FunFam" id="3.30.40.10:FF:000187">
    <property type="entry name" value="E3 ubiquitin-protein ligase ATL6"/>
    <property type="match status" value="1"/>
</dbReference>
<dbReference type="EC" id="2.3.2.27" evidence="4"/>
<reference evidence="18" key="1">
    <citation type="submission" date="2021-01" db="UniProtKB">
        <authorList>
            <consortium name="EnsemblPlants"/>
        </authorList>
    </citation>
    <scope>IDENTIFICATION</scope>
</reference>
<keyword evidence="10" id="KW-0862">Zinc</keyword>
<evidence type="ECO:0000256" key="15">
    <source>
        <dbReference type="SAM" id="MobiDB-lite"/>
    </source>
</evidence>
<evidence type="ECO:0000256" key="16">
    <source>
        <dbReference type="SAM" id="Phobius"/>
    </source>
</evidence>
<feature type="transmembrane region" description="Helical" evidence="16">
    <location>
        <begin position="28"/>
        <end position="50"/>
    </location>
</feature>
<dbReference type="Pfam" id="PF13639">
    <property type="entry name" value="zf-RING_2"/>
    <property type="match status" value="1"/>
</dbReference>
<proteinExistence type="inferred from homology"/>
<keyword evidence="11 16" id="KW-1133">Transmembrane helix</keyword>
<keyword evidence="9" id="KW-0833">Ubl conjugation pathway</keyword>
<evidence type="ECO:0000313" key="19">
    <source>
        <dbReference type="Proteomes" id="UP000594263"/>
    </source>
</evidence>
<comment type="subcellular location">
    <subcellularLocation>
        <location evidence="2">Membrane</location>
        <topology evidence="2">Single-pass membrane protein</topology>
    </subcellularLocation>
</comment>
<keyword evidence="7" id="KW-0479">Metal-binding</keyword>
<keyword evidence="6 16" id="KW-0812">Transmembrane</keyword>
<dbReference type="CDD" id="cd16461">
    <property type="entry name" value="RING-H2_EL5-like"/>
    <property type="match status" value="1"/>
</dbReference>
<protein>
    <recommendedName>
        <fullName evidence="4">RING-type E3 ubiquitin transferase</fullName>
        <ecNumber evidence="4">2.3.2.27</ecNumber>
    </recommendedName>
</protein>
<evidence type="ECO:0000256" key="6">
    <source>
        <dbReference type="ARBA" id="ARBA00022692"/>
    </source>
</evidence>
<evidence type="ECO:0000256" key="9">
    <source>
        <dbReference type="ARBA" id="ARBA00022786"/>
    </source>
</evidence>
<evidence type="ECO:0000313" key="18">
    <source>
        <dbReference type="EnsemblPlants" id="Kaladp0167s0003.1.v1.1.CDS.1"/>
    </source>
</evidence>
<dbReference type="SMART" id="SM00184">
    <property type="entry name" value="RING"/>
    <property type="match status" value="1"/>
</dbReference>
<organism evidence="18 19">
    <name type="scientific">Kalanchoe fedtschenkoi</name>
    <name type="common">Lavender scallops</name>
    <name type="synonym">South American air plant</name>
    <dbReference type="NCBI Taxonomy" id="63787"/>
    <lineage>
        <taxon>Eukaryota</taxon>
        <taxon>Viridiplantae</taxon>
        <taxon>Streptophyta</taxon>
        <taxon>Embryophyta</taxon>
        <taxon>Tracheophyta</taxon>
        <taxon>Spermatophyta</taxon>
        <taxon>Magnoliopsida</taxon>
        <taxon>eudicotyledons</taxon>
        <taxon>Gunneridae</taxon>
        <taxon>Pentapetalae</taxon>
        <taxon>Saxifragales</taxon>
        <taxon>Crassulaceae</taxon>
        <taxon>Kalanchoe</taxon>
    </lineage>
</organism>
<dbReference type="EnsemblPlants" id="Kaladp0167s0003.1.v1.1">
    <property type="protein sequence ID" value="Kaladp0167s0003.1.v1.1.CDS.1"/>
    <property type="gene ID" value="Kaladp0167s0003.v1.1"/>
</dbReference>
<feature type="region of interest" description="Disordered" evidence="15">
    <location>
        <begin position="314"/>
        <end position="337"/>
    </location>
</feature>
<dbReference type="GO" id="GO:0008270">
    <property type="term" value="F:zinc ion binding"/>
    <property type="evidence" value="ECO:0007669"/>
    <property type="project" value="UniProtKB-KW"/>
</dbReference>
<evidence type="ECO:0000256" key="13">
    <source>
        <dbReference type="ARBA" id="ARBA00024209"/>
    </source>
</evidence>
<evidence type="ECO:0000256" key="4">
    <source>
        <dbReference type="ARBA" id="ARBA00012483"/>
    </source>
</evidence>
<dbReference type="Proteomes" id="UP000594263">
    <property type="component" value="Unplaced"/>
</dbReference>
<sequence length="337" mass="37107">NCRAQTTNTDGSSSNLNKYSHTRFTPSAMTVLLVVFILVVVLLSFIPVCIRNAEAARGAMSRVGIIDRDSRRGQCGLDPAILGTLPTFTYSEVISHKVGKGALECAVCLNEFAEEETLKLLPKCDHVFHSDCIEVWLASHSTCPVCRASLEQTPRATRSVQTASEIEESSDEADNPELPRSVSTTISEPEAVDGRESSNHLQMPPTRSLSMRFNFFFTKFPRSNSTGHCAVEPGENVDRFTQKLPSEIRNQIMNRMLNRSASVPVLPTESSFRKGYWSGEDEESGRVRRSGSMDGAVENRWWFGMGSGFLNTNGFGSRTDGSGSVKLNTSTRPRPVV</sequence>
<evidence type="ECO:0000256" key="1">
    <source>
        <dbReference type="ARBA" id="ARBA00000900"/>
    </source>
</evidence>
<dbReference type="InterPro" id="IPR013083">
    <property type="entry name" value="Znf_RING/FYVE/PHD"/>
</dbReference>
<dbReference type="InterPro" id="IPR001841">
    <property type="entry name" value="Znf_RING"/>
</dbReference>
<keyword evidence="12 16" id="KW-0472">Membrane</keyword>
<feature type="region of interest" description="Disordered" evidence="15">
    <location>
        <begin position="154"/>
        <end position="205"/>
    </location>
</feature>
<evidence type="ECO:0000256" key="14">
    <source>
        <dbReference type="PROSITE-ProRule" id="PRU00175"/>
    </source>
</evidence>
<comment type="similarity">
    <text evidence="13">Belongs to the RING-type zinc finger family. ATL subfamily.</text>
</comment>